<reference evidence="3" key="1">
    <citation type="submission" date="2018-05" db="EMBL/GenBank/DDBJ databases">
        <title>Leptospira yasudae sp. nov. and Leptospira stimsonii sp. nov., two pathogenic species of the genus Leptospira isolated from environmental sources.</title>
        <authorList>
            <person name="Casanovas-Massana A."/>
            <person name="Hamond C."/>
            <person name="Santos L.A."/>
            <person name="Hacker K.P."/>
            <person name="Balassiano I."/>
            <person name="Medeiros M.A."/>
            <person name="Reis M.G."/>
            <person name="Ko A.I."/>
            <person name="Wunder E.A."/>
        </authorList>
    </citation>
    <scope>NUCLEOTIDE SEQUENCE [LARGE SCALE GENOMIC DNA]</scope>
    <source>
        <strain evidence="3">Yale</strain>
    </source>
</reference>
<dbReference type="Gene3D" id="3.30.70.100">
    <property type="match status" value="1"/>
</dbReference>
<organism evidence="2 3">
    <name type="scientific">Leptospira stimsonii</name>
    <dbReference type="NCBI Taxonomy" id="2202203"/>
    <lineage>
        <taxon>Bacteria</taxon>
        <taxon>Pseudomonadati</taxon>
        <taxon>Spirochaetota</taxon>
        <taxon>Spirochaetia</taxon>
        <taxon>Leptospirales</taxon>
        <taxon>Leptospiraceae</taxon>
        <taxon>Leptospira</taxon>
    </lineage>
</organism>
<dbReference type="OrthoDB" id="5518731at2"/>
<dbReference type="RefSeq" id="WP_118970199.1">
    <property type="nucleotide sequence ID" value="NZ_QHCT01000007.1"/>
</dbReference>
<feature type="signal peptide" evidence="1">
    <location>
        <begin position="1"/>
        <end position="19"/>
    </location>
</feature>
<evidence type="ECO:0000256" key="1">
    <source>
        <dbReference type="SAM" id="SignalP"/>
    </source>
</evidence>
<comment type="caution">
    <text evidence="2">The sequence shown here is derived from an EMBL/GenBank/DDBJ whole genome shotgun (WGS) entry which is preliminary data.</text>
</comment>
<keyword evidence="1" id="KW-0732">Signal</keyword>
<dbReference type="InterPro" id="IPR011008">
    <property type="entry name" value="Dimeric_a/b-barrel"/>
</dbReference>
<dbReference type="SUPFAM" id="SSF54909">
    <property type="entry name" value="Dimeric alpha+beta barrel"/>
    <property type="match status" value="1"/>
</dbReference>
<sequence length="154" mass="17727">MKIVILTTFFSTLAGCALASPFKKSSKLDSSLIHPDTIVVVALTEVHTKGSIFEQITFWNRVSSVRKSLEDNQGFLGGCIRRQIFGNRAWTMTVWENEDSLEDFIYSREHERAMKDGAPAVESNRFYRMNRPWKDVPLAWEEVEILIKEKGRID</sequence>
<protein>
    <submittedName>
        <fullName evidence="2">Uncharacterized protein</fullName>
    </submittedName>
</protein>
<accession>A0A396YWF8</accession>
<name>A0A396YWF8_9LEPT</name>
<dbReference type="Proteomes" id="UP000265798">
    <property type="component" value="Unassembled WGS sequence"/>
</dbReference>
<dbReference type="PROSITE" id="PS51257">
    <property type="entry name" value="PROKAR_LIPOPROTEIN"/>
    <property type="match status" value="1"/>
</dbReference>
<gene>
    <name evidence="2" type="ORF">DLM75_19610</name>
</gene>
<evidence type="ECO:0000313" key="2">
    <source>
        <dbReference type="EMBL" id="RHX85736.1"/>
    </source>
</evidence>
<dbReference type="EMBL" id="QHCT01000007">
    <property type="protein sequence ID" value="RHX85736.1"/>
    <property type="molecule type" value="Genomic_DNA"/>
</dbReference>
<feature type="chain" id="PRO_5017338068" evidence="1">
    <location>
        <begin position="20"/>
        <end position="154"/>
    </location>
</feature>
<proteinExistence type="predicted"/>
<dbReference type="AlphaFoldDB" id="A0A396YWF8"/>
<evidence type="ECO:0000313" key="3">
    <source>
        <dbReference type="Proteomes" id="UP000265798"/>
    </source>
</evidence>